<organism evidence="3 4">
    <name type="scientific">Chanos chanos</name>
    <name type="common">Milkfish</name>
    <name type="synonym">Mugil chanos</name>
    <dbReference type="NCBI Taxonomy" id="29144"/>
    <lineage>
        <taxon>Eukaryota</taxon>
        <taxon>Metazoa</taxon>
        <taxon>Chordata</taxon>
        <taxon>Craniata</taxon>
        <taxon>Vertebrata</taxon>
        <taxon>Euteleostomi</taxon>
        <taxon>Actinopterygii</taxon>
        <taxon>Neopterygii</taxon>
        <taxon>Teleostei</taxon>
        <taxon>Ostariophysi</taxon>
        <taxon>Gonorynchiformes</taxon>
        <taxon>Chanidae</taxon>
        <taxon>Chanos</taxon>
    </lineage>
</organism>
<keyword evidence="2" id="KW-0812">Transmembrane</keyword>
<dbReference type="CTD" id="6404"/>
<evidence type="ECO:0000313" key="4">
    <source>
        <dbReference type="RefSeq" id="XP_030647614.1"/>
    </source>
</evidence>
<dbReference type="PANTHER" id="PTHR17384">
    <property type="entry name" value="P-SELECTIN GLYCOPROTEIN LIGAND-1"/>
    <property type="match status" value="1"/>
</dbReference>
<feature type="compositionally biased region" description="Low complexity" evidence="1">
    <location>
        <begin position="19"/>
        <end position="37"/>
    </location>
</feature>
<dbReference type="GeneID" id="115827848"/>
<dbReference type="InterPro" id="IPR026195">
    <property type="entry name" value="PSGL-1"/>
</dbReference>
<dbReference type="GO" id="GO:0050901">
    <property type="term" value="P:leukocyte tethering or rolling"/>
    <property type="evidence" value="ECO:0007669"/>
    <property type="project" value="TreeGrafter"/>
</dbReference>
<proteinExistence type="predicted"/>
<name>A0A6J2WTN1_CHACN</name>
<reference evidence="4" key="1">
    <citation type="submission" date="2025-08" db="UniProtKB">
        <authorList>
            <consortium name="RefSeq"/>
        </authorList>
    </citation>
    <scope>IDENTIFICATION</scope>
</reference>
<feature type="region of interest" description="Disordered" evidence="1">
    <location>
        <begin position="153"/>
        <end position="181"/>
    </location>
</feature>
<feature type="compositionally biased region" description="Basic and acidic residues" evidence="1">
    <location>
        <begin position="83"/>
        <end position="92"/>
    </location>
</feature>
<protein>
    <submittedName>
        <fullName evidence="4">P-selectin glycoprotein ligand 1</fullName>
    </submittedName>
</protein>
<dbReference type="AlphaFoldDB" id="A0A6J2WTN1"/>
<dbReference type="RefSeq" id="XP_030647614.1">
    <property type="nucleotide sequence ID" value="XM_030791754.1"/>
</dbReference>
<evidence type="ECO:0000256" key="1">
    <source>
        <dbReference type="SAM" id="MobiDB-lite"/>
    </source>
</evidence>
<gene>
    <name evidence="4" type="primary">selplg</name>
</gene>
<dbReference type="GO" id="GO:0005886">
    <property type="term" value="C:plasma membrane"/>
    <property type="evidence" value="ECO:0007669"/>
    <property type="project" value="TreeGrafter"/>
</dbReference>
<keyword evidence="2" id="KW-1133">Transmembrane helix</keyword>
<dbReference type="PANTHER" id="PTHR17384:SF7">
    <property type="entry name" value="P-SELECTIN GLYCOPROTEIN LIGAND 1"/>
    <property type="match status" value="1"/>
</dbReference>
<feature type="transmembrane region" description="Helical" evidence="2">
    <location>
        <begin position="189"/>
        <end position="211"/>
    </location>
</feature>
<feature type="region of interest" description="Disordered" evidence="1">
    <location>
        <begin position="239"/>
        <end position="282"/>
    </location>
</feature>
<feature type="compositionally biased region" description="Polar residues" evidence="1">
    <location>
        <begin position="1"/>
        <end position="18"/>
    </location>
</feature>
<dbReference type="Proteomes" id="UP000504632">
    <property type="component" value="Chromosome 14"/>
</dbReference>
<keyword evidence="3" id="KW-1185">Reference proteome</keyword>
<evidence type="ECO:0000256" key="2">
    <source>
        <dbReference type="SAM" id="Phobius"/>
    </source>
</evidence>
<evidence type="ECO:0000313" key="3">
    <source>
        <dbReference type="Proteomes" id="UP000504632"/>
    </source>
</evidence>
<accession>A0A6J2WTN1</accession>
<dbReference type="OrthoDB" id="8927116at2759"/>
<feature type="region of interest" description="Disordered" evidence="1">
    <location>
        <begin position="1"/>
        <end position="122"/>
    </location>
</feature>
<keyword evidence="2" id="KW-0472">Membrane</keyword>
<dbReference type="InParanoid" id="A0A6J2WTN1"/>
<sequence length="282" mass="30123">MNITVTSGSPTTYSPKNASSEGPSSSQNSSVVVPSISTGPKNQPVLELKPAQDSKGNESSGEIYHATGTERYSHIHLPTGNESSERPSDSETRGPTPTRGISERPRELTNKPATLAGSRVSNDVTRVVPVTSNGSTSWRSTGSLTTHAVTLKPTRNSNTRHKDHHTRDSKGHTCPTSPPQKDTLVGRCLVAIAVLTALATTFLISTIILAVKQSGNQFRYKSDLLVGTEMVSISTLINDNEHPSAERHKHPKSNGTLISSREDSDGDDLTLNSYLPDADCAS</sequence>